<evidence type="ECO:0000256" key="16">
    <source>
        <dbReference type="SAM" id="Phobius"/>
    </source>
</evidence>
<feature type="domain" description="PLD phosphodiesterase" evidence="17">
    <location>
        <begin position="397"/>
        <end position="424"/>
    </location>
</feature>
<keyword evidence="13" id="KW-0594">Phospholipid biosynthesis</keyword>
<protein>
    <recommendedName>
        <fullName evidence="15">Cardiolipin synthase</fullName>
        <ecNumber evidence="15">2.7.8.-</ecNumber>
    </recommendedName>
</protein>
<accession>A0A2T5VBH4</accession>
<dbReference type="Gene3D" id="3.30.870.10">
    <property type="entry name" value="Endonuclease Chain A"/>
    <property type="match status" value="2"/>
</dbReference>
<dbReference type="EC" id="2.7.8.-" evidence="15"/>
<keyword evidence="9" id="KW-0677">Repeat</keyword>
<dbReference type="InterPro" id="IPR022924">
    <property type="entry name" value="Cardiolipin_synthase"/>
</dbReference>
<feature type="transmembrane region" description="Helical" evidence="16">
    <location>
        <begin position="42"/>
        <end position="64"/>
    </location>
</feature>
<evidence type="ECO:0000313" key="18">
    <source>
        <dbReference type="EMBL" id="PTW61104.1"/>
    </source>
</evidence>
<evidence type="ECO:0000256" key="14">
    <source>
        <dbReference type="ARBA" id="ARBA00023264"/>
    </source>
</evidence>
<dbReference type="Proteomes" id="UP000244081">
    <property type="component" value="Unassembled WGS sequence"/>
</dbReference>
<keyword evidence="19" id="KW-1185">Reference proteome</keyword>
<evidence type="ECO:0000256" key="9">
    <source>
        <dbReference type="ARBA" id="ARBA00022737"/>
    </source>
</evidence>
<evidence type="ECO:0000256" key="1">
    <source>
        <dbReference type="ARBA" id="ARBA00003145"/>
    </source>
</evidence>
<evidence type="ECO:0000256" key="12">
    <source>
        <dbReference type="ARBA" id="ARBA00023136"/>
    </source>
</evidence>
<keyword evidence="6" id="KW-0964">Secreted</keyword>
<dbReference type="SUPFAM" id="SSF56024">
    <property type="entry name" value="Phospholipase D/nuclease"/>
    <property type="match status" value="2"/>
</dbReference>
<evidence type="ECO:0000256" key="2">
    <source>
        <dbReference type="ARBA" id="ARBA00004613"/>
    </source>
</evidence>
<evidence type="ECO:0000256" key="8">
    <source>
        <dbReference type="ARBA" id="ARBA00022692"/>
    </source>
</evidence>
<evidence type="ECO:0000259" key="17">
    <source>
        <dbReference type="PROSITE" id="PS50035"/>
    </source>
</evidence>
<dbReference type="GO" id="GO:0005576">
    <property type="term" value="C:extracellular region"/>
    <property type="evidence" value="ECO:0007669"/>
    <property type="project" value="UniProtKB-SubCell"/>
</dbReference>
<keyword evidence="7" id="KW-0808">Transferase</keyword>
<keyword evidence="12 16" id="KW-0472">Membrane</keyword>
<comment type="caution">
    <text evidence="18">The sequence shown here is derived from an EMBL/GenBank/DDBJ whole genome shotgun (WGS) entry which is preliminary data.</text>
</comment>
<feature type="domain" description="PLD phosphodiesterase" evidence="17">
    <location>
        <begin position="222"/>
        <end position="249"/>
    </location>
</feature>
<dbReference type="PROSITE" id="PS50035">
    <property type="entry name" value="PLD"/>
    <property type="match status" value="2"/>
</dbReference>
<proteinExistence type="predicted"/>
<dbReference type="PANTHER" id="PTHR21248">
    <property type="entry name" value="CARDIOLIPIN SYNTHASE"/>
    <property type="match status" value="1"/>
</dbReference>
<evidence type="ECO:0000256" key="7">
    <source>
        <dbReference type="ARBA" id="ARBA00022679"/>
    </source>
</evidence>
<gene>
    <name evidence="18" type="ORF">C8N35_103286</name>
</gene>
<keyword evidence="5" id="KW-0444">Lipid biosynthesis</keyword>
<evidence type="ECO:0000256" key="11">
    <source>
        <dbReference type="ARBA" id="ARBA00023098"/>
    </source>
</evidence>
<feature type="transmembrane region" description="Helical" evidence="16">
    <location>
        <begin position="12"/>
        <end position="30"/>
    </location>
</feature>
<dbReference type="OrthoDB" id="9762009at2"/>
<dbReference type="SMART" id="SM00155">
    <property type="entry name" value="PLDc"/>
    <property type="match status" value="2"/>
</dbReference>
<dbReference type="NCBIfam" id="TIGR04265">
    <property type="entry name" value="bac_cardiolipin"/>
    <property type="match status" value="1"/>
</dbReference>
<dbReference type="EMBL" id="QAYG01000003">
    <property type="protein sequence ID" value="PTW61104.1"/>
    <property type="molecule type" value="Genomic_DNA"/>
</dbReference>
<sequence>MTALIEKVGIAIPVVIVLFFYTLAAVCAVRELLYGRSSQGSIAWLLSLFFFPYLTVFLYLAFGWKRFDDYVRVRRRTGGRLPKSGSDEPGSDLRIIHRADRASDTWTLLANISHLPFLDGNEVEVLIDGQATYDSIFEGIRAAETYVLLQFYIIRDDRVGRELARLLMEKARAGLTVLLVYDDIGSAGLPRRYLSKLEEAGVLVCGFNRSRPMFSLLRPFRINFRNHRKVVIADGRQAWIGGLNIGNEYLGDTPAFKHWRDTHVRVSGPAALAAQISYAEDWRWATGETLPVTWPDPIPHADGEPVLIMPSGPADTIETSAIAFTEAIGQARKRLWIVSPYFVPGDDIQTALAAAVLRGVDVRLLVPYRPDNWFVGLASDCFAETMAAQGVQAYFYKAGFLHQKVVLVDDRLASIGTVNFDNRSFHINFEITLWLTAPGSIAFIQRMLENDFSHSVNLQPADFQTRPRWRRLASRFARLFAPLL</sequence>
<keyword evidence="10 16" id="KW-1133">Transmembrane helix</keyword>
<dbReference type="RefSeq" id="WP_107989997.1">
    <property type="nucleotide sequence ID" value="NZ_QAYG01000003.1"/>
</dbReference>
<evidence type="ECO:0000256" key="6">
    <source>
        <dbReference type="ARBA" id="ARBA00022525"/>
    </source>
</evidence>
<comment type="function">
    <text evidence="1">Could be a virulence factor.</text>
</comment>
<evidence type="ECO:0000256" key="13">
    <source>
        <dbReference type="ARBA" id="ARBA00023209"/>
    </source>
</evidence>
<dbReference type="PANTHER" id="PTHR21248:SF22">
    <property type="entry name" value="PHOSPHOLIPASE D"/>
    <property type="match status" value="1"/>
</dbReference>
<dbReference type="GO" id="GO:0005886">
    <property type="term" value="C:plasma membrane"/>
    <property type="evidence" value="ECO:0007669"/>
    <property type="project" value="UniProtKB-SubCell"/>
</dbReference>
<dbReference type="GO" id="GO:0032049">
    <property type="term" value="P:cardiolipin biosynthetic process"/>
    <property type="evidence" value="ECO:0007669"/>
    <property type="project" value="UniProtKB-UniRule"/>
</dbReference>
<evidence type="ECO:0000256" key="10">
    <source>
        <dbReference type="ARBA" id="ARBA00022989"/>
    </source>
</evidence>
<evidence type="ECO:0000256" key="15">
    <source>
        <dbReference type="NCBIfam" id="TIGR04265"/>
    </source>
</evidence>
<evidence type="ECO:0000256" key="3">
    <source>
        <dbReference type="ARBA" id="ARBA00004651"/>
    </source>
</evidence>
<reference evidence="18 19" key="1">
    <citation type="submission" date="2018-04" db="EMBL/GenBank/DDBJ databases">
        <title>Genomic Encyclopedia of Archaeal and Bacterial Type Strains, Phase II (KMG-II): from individual species to whole genera.</title>
        <authorList>
            <person name="Goeker M."/>
        </authorList>
    </citation>
    <scope>NUCLEOTIDE SEQUENCE [LARGE SCALE GENOMIC DNA]</scope>
    <source>
        <strain evidence="18 19">DSM 23382</strain>
    </source>
</reference>
<dbReference type="Pfam" id="PF13091">
    <property type="entry name" value="PLDc_2"/>
    <property type="match status" value="1"/>
</dbReference>
<keyword evidence="4" id="KW-1003">Cell membrane</keyword>
<evidence type="ECO:0000256" key="5">
    <source>
        <dbReference type="ARBA" id="ARBA00022516"/>
    </source>
</evidence>
<dbReference type="InterPro" id="IPR001736">
    <property type="entry name" value="PLipase_D/transphosphatidylase"/>
</dbReference>
<keyword evidence="14" id="KW-1208">Phospholipid metabolism</keyword>
<dbReference type="Pfam" id="PF13396">
    <property type="entry name" value="PLDc_N"/>
    <property type="match status" value="1"/>
</dbReference>
<evidence type="ECO:0000313" key="19">
    <source>
        <dbReference type="Proteomes" id="UP000244081"/>
    </source>
</evidence>
<organism evidence="18 19">
    <name type="scientific">Breoghania corrubedonensis</name>
    <dbReference type="NCBI Taxonomy" id="665038"/>
    <lineage>
        <taxon>Bacteria</taxon>
        <taxon>Pseudomonadati</taxon>
        <taxon>Pseudomonadota</taxon>
        <taxon>Alphaproteobacteria</taxon>
        <taxon>Hyphomicrobiales</taxon>
        <taxon>Stappiaceae</taxon>
        <taxon>Breoghania</taxon>
    </lineage>
</organism>
<name>A0A2T5VBH4_9HYPH</name>
<comment type="subcellular location">
    <subcellularLocation>
        <location evidence="3">Cell membrane</location>
        <topology evidence="3">Multi-pass membrane protein</topology>
    </subcellularLocation>
    <subcellularLocation>
        <location evidence="2">Secreted</location>
    </subcellularLocation>
</comment>
<dbReference type="InterPro" id="IPR025202">
    <property type="entry name" value="PLD-like_dom"/>
</dbReference>
<evidence type="ECO:0000256" key="4">
    <source>
        <dbReference type="ARBA" id="ARBA00022475"/>
    </source>
</evidence>
<dbReference type="GO" id="GO:0008808">
    <property type="term" value="F:cardiolipin synthase activity"/>
    <property type="evidence" value="ECO:0007669"/>
    <property type="project" value="UniProtKB-UniRule"/>
</dbReference>
<dbReference type="AlphaFoldDB" id="A0A2T5VBH4"/>
<dbReference type="InterPro" id="IPR027379">
    <property type="entry name" value="CLS_N"/>
</dbReference>
<keyword evidence="11" id="KW-0443">Lipid metabolism</keyword>
<keyword evidence="8 16" id="KW-0812">Transmembrane</keyword>